<dbReference type="EMBL" id="PTQR01000126">
    <property type="protein sequence ID" value="TKX18746.1"/>
    <property type="molecule type" value="Genomic_DNA"/>
</dbReference>
<dbReference type="PANTHER" id="PTHR34987:SF4">
    <property type="entry name" value="ALPHA-L-RHAMNOSIDASE C-TERMINAL DOMAIN-CONTAINING PROTEIN"/>
    <property type="match status" value="1"/>
</dbReference>
<dbReference type="GO" id="GO:0003824">
    <property type="term" value="F:catalytic activity"/>
    <property type="evidence" value="ECO:0007669"/>
    <property type="project" value="UniProtKB-ARBA"/>
</dbReference>
<dbReference type="InterPro" id="IPR012341">
    <property type="entry name" value="6hp_glycosidase-like_sf"/>
</dbReference>
<dbReference type="SUPFAM" id="SSF48208">
    <property type="entry name" value="Six-hairpin glycosidases"/>
    <property type="match status" value="1"/>
</dbReference>
<dbReference type="Proteomes" id="UP000308133">
    <property type="component" value="Unassembled WGS sequence"/>
</dbReference>
<gene>
    <name evidence="2" type="ORF">C1H76_9007</name>
</gene>
<feature type="domain" description="Alpha-L-rhamnosidase C-terminal" evidence="1">
    <location>
        <begin position="247"/>
        <end position="319"/>
    </location>
</feature>
<evidence type="ECO:0000259" key="1">
    <source>
        <dbReference type="Pfam" id="PF17390"/>
    </source>
</evidence>
<reference evidence="2 3" key="1">
    <citation type="submission" date="2018-02" db="EMBL/GenBank/DDBJ databases">
        <title>Draft genome sequences of Elsinoe sp., causing black scab on jojoba.</title>
        <authorList>
            <person name="Stodart B."/>
            <person name="Jeffress S."/>
            <person name="Ash G."/>
            <person name="Arun Chinnappa K."/>
        </authorList>
    </citation>
    <scope>NUCLEOTIDE SEQUENCE [LARGE SCALE GENOMIC DNA]</scope>
    <source>
        <strain evidence="2 3">Hillstone_2</strain>
    </source>
</reference>
<dbReference type="Gene3D" id="1.50.10.10">
    <property type="match status" value="1"/>
</dbReference>
<dbReference type="Gene3D" id="2.60.420.10">
    <property type="entry name" value="Maltose phosphorylase, domain 3"/>
    <property type="match status" value="1"/>
</dbReference>
<sequence length="339" mass="36308">MKISPYSHQSKTDSIKKIAQARAAFIDPYSGLMAASPEVPVASYFLGPANGSAVSALSAYAYGLLVPLAEAVGDIETARLYTDTANKLRDAINEHLWNPSEGVYGLSTDAPSNYSYTSIALTILSDTANSTQAASMIARLSDLRCGEGYKTQSSDDCNEQTQLAPNPSGFLLESLFKAYRDHGTNVTVAQVLLDDFCSKMVTNDTFTSGASWEYLFPDGSPGIGDFTSLAQPWSGASTYILPEYILGITPFTPGFRTWKFAPLVDALRLTNASGTVVSPFGDIDASRQIEGEEIVVTVVVPNGTEGILVISDDVEEGHPLQHTKLTGGKTHRINIAKKS</sequence>
<name>A0A4U7AQS5_9PEZI</name>
<proteinExistence type="predicted"/>
<dbReference type="PANTHER" id="PTHR34987">
    <property type="entry name" value="C, PUTATIVE (AFU_ORTHOLOGUE AFUA_3G02880)-RELATED"/>
    <property type="match status" value="1"/>
</dbReference>
<dbReference type="InterPro" id="IPR008928">
    <property type="entry name" value="6-hairpin_glycosidase_sf"/>
</dbReference>
<evidence type="ECO:0000313" key="3">
    <source>
        <dbReference type="Proteomes" id="UP000308133"/>
    </source>
</evidence>
<dbReference type="Pfam" id="PF17390">
    <property type="entry name" value="Bac_rhamnosid_C"/>
    <property type="match status" value="1"/>
</dbReference>
<evidence type="ECO:0000313" key="2">
    <source>
        <dbReference type="EMBL" id="TKX18746.1"/>
    </source>
</evidence>
<dbReference type="InterPro" id="IPR035398">
    <property type="entry name" value="Bac_rhamnosid_C"/>
</dbReference>
<dbReference type="GO" id="GO:0005975">
    <property type="term" value="P:carbohydrate metabolic process"/>
    <property type="evidence" value="ECO:0007669"/>
    <property type="project" value="InterPro"/>
</dbReference>
<dbReference type="AlphaFoldDB" id="A0A4U7AQS5"/>
<accession>A0A4U7AQS5</accession>
<comment type="caution">
    <text evidence="2">The sequence shown here is derived from an EMBL/GenBank/DDBJ whole genome shotgun (WGS) entry which is preliminary data.</text>
</comment>
<organism evidence="2 3">
    <name type="scientific">Elsinoe australis</name>
    <dbReference type="NCBI Taxonomy" id="40998"/>
    <lineage>
        <taxon>Eukaryota</taxon>
        <taxon>Fungi</taxon>
        <taxon>Dikarya</taxon>
        <taxon>Ascomycota</taxon>
        <taxon>Pezizomycotina</taxon>
        <taxon>Dothideomycetes</taxon>
        <taxon>Dothideomycetidae</taxon>
        <taxon>Myriangiales</taxon>
        <taxon>Elsinoaceae</taxon>
        <taxon>Elsinoe</taxon>
    </lineage>
</organism>
<protein>
    <submittedName>
        <fullName evidence="2">Putative bacterial alpha-L-rhamnosidase C-terminal domain-containing protein</fullName>
    </submittedName>
</protein>